<dbReference type="Gene3D" id="3.40.710.10">
    <property type="entry name" value="DD-peptidase/beta-lactamase superfamily"/>
    <property type="match status" value="1"/>
</dbReference>
<reference evidence="2 3" key="1">
    <citation type="submission" date="2016-10" db="EMBL/GenBank/DDBJ databases">
        <title>Genome sequence of Nocardia seriolae strain EM150506, isolated from Anguila japonica.</title>
        <authorList>
            <person name="Han H.-J."/>
        </authorList>
    </citation>
    <scope>NUCLEOTIDE SEQUENCE [LARGE SCALE GENOMIC DNA]</scope>
    <source>
        <strain evidence="2 3">EM150506</strain>
    </source>
</reference>
<evidence type="ECO:0000313" key="2">
    <source>
        <dbReference type="EMBL" id="APA98582.1"/>
    </source>
</evidence>
<name>A0ABC8AWL4_9NOCA</name>
<dbReference type="PANTHER" id="PTHR43283:SF3">
    <property type="entry name" value="BETA-LACTAMASE FAMILY PROTEIN (AFU_ORTHOLOGUE AFUA_5G07500)"/>
    <property type="match status" value="1"/>
</dbReference>
<dbReference type="SUPFAM" id="SSF56601">
    <property type="entry name" value="beta-lactamase/transpeptidase-like"/>
    <property type="match status" value="1"/>
</dbReference>
<organism evidence="2 3">
    <name type="scientific">Nocardia seriolae</name>
    <dbReference type="NCBI Taxonomy" id="37332"/>
    <lineage>
        <taxon>Bacteria</taxon>
        <taxon>Bacillati</taxon>
        <taxon>Actinomycetota</taxon>
        <taxon>Actinomycetes</taxon>
        <taxon>Mycobacteriales</taxon>
        <taxon>Nocardiaceae</taxon>
        <taxon>Nocardia</taxon>
    </lineage>
</organism>
<evidence type="ECO:0000259" key="1">
    <source>
        <dbReference type="Pfam" id="PF00144"/>
    </source>
</evidence>
<accession>A0ABC8AWL4</accession>
<protein>
    <submittedName>
        <fullName evidence="2">Protein flp</fullName>
    </submittedName>
</protein>
<dbReference type="KEGG" id="nsr:NS506_04534"/>
<dbReference type="InterPro" id="IPR012338">
    <property type="entry name" value="Beta-lactam/transpept-like"/>
</dbReference>
<proteinExistence type="predicted"/>
<dbReference type="AlphaFoldDB" id="A0ABC8AWL4"/>
<sequence>MRGVSVGEPQDLAGLIEARMRIDRVPGLSVAVARQDRVVYSRGFGLADLGSGLAATARTAYLWFSMTKVVTATAIMQLADQHRLDLDGPVDELFAPFAVVRQPRPITVRQLLSHSSGLANPIPIRWVTPATASVPNSRDFVTHQLKTHARLRFPPGQRSAYSNLGYLVLGDVIAQVTGLSYENYVRTHILTPLNMTHTGFTYDEVGDRTPAVGYQPLPRGLRPLLRAYLPPGIVGDRHGRLVGYRPFYVTGRAYGGLIGDVEDAIRLARLHLGEGALDGVWILSPESAAAMRRTTSRGGDRDFGLGWFRPHPGPQGPTEFVEHLGGGSGFWNVVRIYSQADLAIALMGNITGYDHNSIIDAITATSW</sequence>
<dbReference type="InterPro" id="IPR050789">
    <property type="entry name" value="Diverse_Enzym_Activities"/>
</dbReference>
<dbReference type="Pfam" id="PF00144">
    <property type="entry name" value="Beta-lactamase"/>
    <property type="match status" value="1"/>
</dbReference>
<dbReference type="PANTHER" id="PTHR43283">
    <property type="entry name" value="BETA-LACTAMASE-RELATED"/>
    <property type="match status" value="1"/>
</dbReference>
<feature type="domain" description="Beta-lactamase-related" evidence="1">
    <location>
        <begin position="13"/>
        <end position="354"/>
    </location>
</feature>
<dbReference type="Proteomes" id="UP000180166">
    <property type="component" value="Chromosome"/>
</dbReference>
<evidence type="ECO:0000313" key="3">
    <source>
        <dbReference type="Proteomes" id="UP000180166"/>
    </source>
</evidence>
<dbReference type="EMBL" id="CP017839">
    <property type="protein sequence ID" value="APA98582.1"/>
    <property type="molecule type" value="Genomic_DNA"/>
</dbReference>
<dbReference type="InterPro" id="IPR001466">
    <property type="entry name" value="Beta-lactam-related"/>
</dbReference>
<dbReference type="RefSeq" id="WP_071811880.1">
    <property type="nucleotide sequence ID" value="NZ_AP017900.1"/>
</dbReference>
<gene>
    <name evidence="2" type="ORF">NS506_04534</name>
</gene>